<evidence type="ECO:0000256" key="9">
    <source>
        <dbReference type="ARBA" id="ARBA00049338"/>
    </source>
</evidence>
<dbReference type="InterPro" id="IPR023299">
    <property type="entry name" value="ATPase_P-typ_cyto_dom_N"/>
</dbReference>
<evidence type="ECO:0000256" key="7">
    <source>
        <dbReference type="ARBA" id="ARBA00023136"/>
    </source>
</evidence>
<dbReference type="PANTHER" id="PTHR48085:SF5">
    <property type="entry name" value="CADMIUM_ZINC-TRANSPORTING ATPASE HMA4-RELATED"/>
    <property type="match status" value="1"/>
</dbReference>
<reference evidence="12 13" key="1">
    <citation type="submission" date="2023-07" db="EMBL/GenBank/DDBJ databases">
        <title>Genomic Encyclopedia of Type Strains, Phase IV (KMG-IV): sequencing the most valuable type-strain genomes for metagenomic binning, comparative biology and taxonomic classification.</title>
        <authorList>
            <person name="Goeker M."/>
        </authorList>
    </citation>
    <scope>NUCLEOTIDE SEQUENCE [LARGE SCALE GENOMIC DNA]</scope>
    <source>
        <strain evidence="12 13">DSM 22616</strain>
    </source>
</reference>
<accession>A0ABU0AU91</accession>
<dbReference type="PROSITE" id="PS00154">
    <property type="entry name" value="ATPASE_E1_E2"/>
    <property type="match status" value="1"/>
</dbReference>
<dbReference type="NCBIfam" id="TIGR01525">
    <property type="entry name" value="ATPase-IB_hvy"/>
    <property type="match status" value="1"/>
</dbReference>
<dbReference type="InterPro" id="IPR023214">
    <property type="entry name" value="HAD_sf"/>
</dbReference>
<dbReference type="NCBIfam" id="TIGR01494">
    <property type="entry name" value="ATPase_P-type"/>
    <property type="match status" value="1"/>
</dbReference>
<keyword evidence="10" id="KW-0547">Nucleotide-binding</keyword>
<dbReference type="SUPFAM" id="SSF81653">
    <property type="entry name" value="Calcium ATPase, transduction domain A"/>
    <property type="match status" value="1"/>
</dbReference>
<keyword evidence="13" id="KW-1185">Reference proteome</keyword>
<dbReference type="Pfam" id="PF00702">
    <property type="entry name" value="Hydrolase"/>
    <property type="match status" value="1"/>
</dbReference>
<evidence type="ECO:0000313" key="13">
    <source>
        <dbReference type="Proteomes" id="UP001236559"/>
    </source>
</evidence>
<dbReference type="InterPro" id="IPR059000">
    <property type="entry name" value="ATPase_P-type_domA"/>
</dbReference>
<protein>
    <recommendedName>
        <fullName evidence="8">Cd(2+)-exporting ATPase</fullName>
        <ecNumber evidence="8">7.2.2.21</ecNumber>
    </recommendedName>
</protein>
<dbReference type="InterPro" id="IPR036412">
    <property type="entry name" value="HAD-like_sf"/>
</dbReference>
<dbReference type="SFLD" id="SFLDG00002">
    <property type="entry name" value="C1.7:_P-type_atpase_like"/>
    <property type="match status" value="1"/>
</dbReference>
<dbReference type="InterPro" id="IPR044492">
    <property type="entry name" value="P_typ_ATPase_HD_dom"/>
</dbReference>
<evidence type="ECO:0000256" key="2">
    <source>
        <dbReference type="ARBA" id="ARBA00006024"/>
    </source>
</evidence>
<dbReference type="EMBL" id="JAUSTN010000004">
    <property type="protein sequence ID" value="MDQ0274831.1"/>
    <property type="molecule type" value="Genomic_DNA"/>
</dbReference>
<feature type="domain" description="P-type ATPase A" evidence="11">
    <location>
        <begin position="181"/>
        <end position="280"/>
    </location>
</feature>
<dbReference type="SFLD" id="SFLDS00003">
    <property type="entry name" value="Haloacid_Dehalogenase"/>
    <property type="match status" value="1"/>
</dbReference>
<comment type="subcellular location">
    <subcellularLocation>
        <location evidence="10">Cell membrane</location>
    </subcellularLocation>
    <subcellularLocation>
        <location evidence="1">Membrane</location>
        <topology evidence="1">Multi-pass membrane protein</topology>
    </subcellularLocation>
</comment>
<keyword evidence="4" id="KW-0812">Transmembrane</keyword>
<dbReference type="InterPro" id="IPR051014">
    <property type="entry name" value="Cation_Transport_ATPase_IB"/>
</dbReference>
<evidence type="ECO:0000256" key="3">
    <source>
        <dbReference type="ARBA" id="ARBA00022539"/>
    </source>
</evidence>
<dbReference type="PRINTS" id="PR00119">
    <property type="entry name" value="CATATPASE"/>
</dbReference>
<gene>
    <name evidence="12" type="ORF">J2S72_000852</name>
</gene>
<organism evidence="12 13">
    <name type="scientific">Peptoniphilus koenoeneniae</name>
    <dbReference type="NCBI Taxonomy" id="507751"/>
    <lineage>
        <taxon>Bacteria</taxon>
        <taxon>Bacillati</taxon>
        <taxon>Bacillota</taxon>
        <taxon>Tissierellia</taxon>
        <taxon>Tissierellales</taxon>
        <taxon>Peptoniphilaceae</taxon>
        <taxon>Peptoniphilus</taxon>
    </lineage>
</organism>
<dbReference type="Pfam" id="PF00122">
    <property type="entry name" value="E1-E2_ATPase"/>
    <property type="match status" value="1"/>
</dbReference>
<dbReference type="Gene3D" id="2.70.150.10">
    <property type="entry name" value="Calcium-transporting ATPase, cytoplasmic transduction domain A"/>
    <property type="match status" value="1"/>
</dbReference>
<dbReference type="EC" id="7.2.2.21" evidence="8"/>
<evidence type="ECO:0000259" key="11">
    <source>
        <dbReference type="Pfam" id="PF00122"/>
    </source>
</evidence>
<dbReference type="Gene3D" id="3.40.1110.10">
    <property type="entry name" value="Calcium-transporting ATPase, cytoplasmic domain N"/>
    <property type="match status" value="1"/>
</dbReference>
<dbReference type="InterPro" id="IPR018303">
    <property type="entry name" value="ATPase_P-typ_P_site"/>
</dbReference>
<keyword evidence="10" id="KW-0479">Metal-binding</keyword>
<keyword evidence="10" id="KW-1003">Cell membrane</keyword>
<dbReference type="SFLD" id="SFLDF00027">
    <property type="entry name" value="p-type_atpase"/>
    <property type="match status" value="1"/>
</dbReference>
<keyword evidence="5" id="KW-1278">Translocase</keyword>
<evidence type="ECO:0000256" key="8">
    <source>
        <dbReference type="ARBA" id="ARBA00039103"/>
    </source>
</evidence>
<evidence type="ECO:0000313" key="12">
    <source>
        <dbReference type="EMBL" id="MDQ0274831.1"/>
    </source>
</evidence>
<dbReference type="InterPro" id="IPR027256">
    <property type="entry name" value="P-typ_ATPase_IB"/>
</dbReference>
<dbReference type="PANTHER" id="PTHR48085">
    <property type="entry name" value="CADMIUM/ZINC-TRANSPORTING ATPASE HMA2-RELATED"/>
    <property type="match status" value="1"/>
</dbReference>
<evidence type="ECO:0000256" key="1">
    <source>
        <dbReference type="ARBA" id="ARBA00004141"/>
    </source>
</evidence>
<evidence type="ECO:0000256" key="10">
    <source>
        <dbReference type="RuleBase" id="RU362081"/>
    </source>
</evidence>
<keyword evidence="10" id="KW-0067">ATP-binding</keyword>
<keyword evidence="3" id="KW-0104">Cadmium</keyword>
<evidence type="ECO:0000256" key="6">
    <source>
        <dbReference type="ARBA" id="ARBA00022989"/>
    </source>
</evidence>
<evidence type="ECO:0000256" key="5">
    <source>
        <dbReference type="ARBA" id="ARBA00022967"/>
    </source>
</evidence>
<name>A0ABU0AU91_9FIRM</name>
<proteinExistence type="inferred from homology"/>
<evidence type="ECO:0000256" key="4">
    <source>
        <dbReference type="ARBA" id="ARBA00022692"/>
    </source>
</evidence>
<sequence length="680" mass="76081">MRVSSKKKLNYDTANKLKYILEKVEGVHSCKVSTLSSSIILDYEESSLSKLAKKLLEIDLKSLESFEIEDKSFIPLDENGLFHILRDAFEMRFVFKTFIPSPFREIVTICRAYKFIKKGIDSIFNRRIDVNLLDASAIFVSLVSRDYASASSIMFLLNLGEDLEEWTLKKSQGDLARTMELNVDKVFVVNGNEKYVKDLKDVEIGDLIEVTMGTTIPVDGKVVKGMGMVNQSSFTGESIPVEKIENSTVFAGTVLEEGILVVETEKLYNDSRIKKIIELIAQSEKNKSLAQKRAENAADSLVKYSFLGSILAYAFTRNFTRAKAFLMVDFSCALKLTIPISVMKAMSQAGRNGILVKGGKYLENIAEADSIIFDKTGTLTKSQPTVKKVIAFEGYSEDEALRIAACLEEHFPHSIANAVVNAALEKNLHHKEMHSETEYIVAHGISSKIAGKPALIGSEHFIFEDEKVNLPKKKKTMIDKLKENYSLLYLAYDGELIAVICISDPIREDAKYTIKELRKLGFKNIAMLTGDAENAARYVAEQLDIDYYKSGVLPEDKAKYVLSEKKRGRKVIMIGDGINDSVALSNADVGISMHEGADIAREIADISIGNDDLKSIIYTIKIARELQERIKDDYRKIISFNSLLILLGFYQILPNTGSSFLHNSSTVVMALENMQEYKIS</sequence>
<comment type="similarity">
    <text evidence="2 10">Belongs to the cation transport ATPase (P-type) (TC 3.A.3) family. Type IB subfamily.</text>
</comment>
<comment type="caution">
    <text evidence="12">The sequence shown here is derived from an EMBL/GenBank/DDBJ whole genome shotgun (WGS) entry which is preliminary data.</text>
</comment>
<dbReference type="PROSITE" id="PS01229">
    <property type="entry name" value="COF_2"/>
    <property type="match status" value="1"/>
</dbReference>
<dbReference type="InterPro" id="IPR008250">
    <property type="entry name" value="ATPase_P-typ_transduc_dom_A_sf"/>
</dbReference>
<keyword evidence="7" id="KW-0472">Membrane</keyword>
<comment type="catalytic activity">
    <reaction evidence="9">
        <text>Cd(2+)(in) + ATP + H2O = Cd(2+)(out) + ADP + phosphate + H(+)</text>
        <dbReference type="Rhea" id="RHEA:12132"/>
        <dbReference type="ChEBI" id="CHEBI:15377"/>
        <dbReference type="ChEBI" id="CHEBI:15378"/>
        <dbReference type="ChEBI" id="CHEBI:30616"/>
        <dbReference type="ChEBI" id="CHEBI:43474"/>
        <dbReference type="ChEBI" id="CHEBI:48775"/>
        <dbReference type="ChEBI" id="CHEBI:456216"/>
        <dbReference type="EC" id="7.2.2.21"/>
    </reaction>
</comment>
<dbReference type="InterPro" id="IPR001757">
    <property type="entry name" value="P_typ_ATPase"/>
</dbReference>
<keyword evidence="6" id="KW-1133">Transmembrane helix</keyword>
<dbReference type="Proteomes" id="UP001236559">
    <property type="component" value="Unassembled WGS sequence"/>
</dbReference>
<dbReference type="Gene3D" id="3.40.50.1000">
    <property type="entry name" value="HAD superfamily/HAD-like"/>
    <property type="match status" value="1"/>
</dbReference>
<dbReference type="SUPFAM" id="SSF56784">
    <property type="entry name" value="HAD-like"/>
    <property type="match status" value="1"/>
</dbReference>